<sequence>MTAVDTTTFDLVEQPWLPVRMVKKDGADGALAELSLVDVFARAHEVATVFGDLPTQDFALLRLLLAILHRALNGPRTVDDWERLWESERLPADEIARYLDQHRSRFDLLHPETPFFQVAGLCTTKGETSELNKLIADVPNGRPFFTTRLGPIHSVSLAEAARWLVHCQAFDPSGIKSGADGDDRVKNGKGYPIGVGWSGRLGGVVPQAVTLRETLLLNLIPVEVFPRPFDADLPPWERKPLGPTVREEAAPTGPVDLYTWQSRRIRLVAEGDRVTRVLICNGDSCDPPNRHRVEPHTRWRRSQAQQKRLGEAVVYMPLEHNPERAVWRGLQSLLPGAFTPQSREAASGLPAGVLEWLATLTDEEILDRNFQVRIRVIGMVYGSQSSVTDEVIDDVLPLHAELLRHGAPHLVGVALSCVDAADQAARALGQLALNLARAAGKVPPNSPGLPDPADVAERTRAVELAYAELDRPFREWLTGLGPDIDPVAAQVAWHRRAERIIRQLADDLRRRAPEAAWVGRWVNNRPLTATHAVEWFRRALREALPYAHEDARTSA</sequence>
<dbReference type="OrthoDB" id="3187690at2"/>
<evidence type="ECO:0000313" key="1">
    <source>
        <dbReference type="EMBL" id="SFP52402.1"/>
    </source>
</evidence>
<dbReference type="Pfam" id="PF09481">
    <property type="entry name" value="CRISPR_Cse1"/>
    <property type="match status" value="1"/>
</dbReference>
<name>A0A1I5R1L7_9PSEU</name>
<dbReference type="CDD" id="cd09729">
    <property type="entry name" value="Cse1_I-E"/>
    <property type="match status" value="1"/>
</dbReference>
<keyword evidence="2" id="KW-1185">Reference proteome</keyword>
<dbReference type="AlphaFoldDB" id="A0A1I5R1L7"/>
<dbReference type="RefSeq" id="WP_092529521.1">
    <property type="nucleotide sequence ID" value="NZ_FOWW01000002.1"/>
</dbReference>
<dbReference type="NCBIfam" id="TIGR02547">
    <property type="entry name" value="casA_cse1"/>
    <property type="match status" value="1"/>
</dbReference>
<dbReference type="Proteomes" id="UP000198727">
    <property type="component" value="Unassembled WGS sequence"/>
</dbReference>
<reference evidence="2" key="1">
    <citation type="submission" date="2016-10" db="EMBL/GenBank/DDBJ databases">
        <authorList>
            <person name="Varghese N."/>
            <person name="Submissions S."/>
        </authorList>
    </citation>
    <scope>NUCLEOTIDE SEQUENCE [LARGE SCALE GENOMIC DNA]</scope>
    <source>
        <strain evidence="2">CGMCC 4.5579</strain>
    </source>
</reference>
<dbReference type="STRING" id="587909.SAMN05421810_102842"/>
<dbReference type="EMBL" id="FOWW01000002">
    <property type="protein sequence ID" value="SFP52402.1"/>
    <property type="molecule type" value="Genomic_DNA"/>
</dbReference>
<organism evidence="1 2">
    <name type="scientific">Amycolatopsis arida</name>
    <dbReference type="NCBI Taxonomy" id="587909"/>
    <lineage>
        <taxon>Bacteria</taxon>
        <taxon>Bacillati</taxon>
        <taxon>Actinomycetota</taxon>
        <taxon>Actinomycetes</taxon>
        <taxon>Pseudonocardiales</taxon>
        <taxon>Pseudonocardiaceae</taxon>
        <taxon>Amycolatopsis</taxon>
    </lineage>
</organism>
<accession>A0A1I5R1L7</accession>
<dbReference type="InterPro" id="IPR013381">
    <property type="entry name" value="CRISPR-assoc_prot_Cse1"/>
</dbReference>
<evidence type="ECO:0000313" key="2">
    <source>
        <dbReference type="Proteomes" id="UP000198727"/>
    </source>
</evidence>
<protein>
    <submittedName>
        <fullName evidence="1">CRISPR system Cascade subunit CasA</fullName>
    </submittedName>
</protein>
<gene>
    <name evidence="1" type="ORF">SAMN05421810_102842</name>
</gene>
<proteinExistence type="predicted"/>
<dbReference type="Gene3D" id="1.10.132.100">
    <property type="match status" value="1"/>
</dbReference>